<protein>
    <submittedName>
        <fullName evidence="1">Uncharacterized protein</fullName>
    </submittedName>
</protein>
<name>A0A6J5WEX0_PRUAR</name>
<dbReference type="SUPFAM" id="SSF57756">
    <property type="entry name" value="Retrovirus zinc finger-like domains"/>
    <property type="match status" value="1"/>
</dbReference>
<evidence type="ECO:0000313" key="2">
    <source>
        <dbReference type="Proteomes" id="UP000507245"/>
    </source>
</evidence>
<keyword evidence="2" id="KW-1185">Reference proteome</keyword>
<dbReference type="Proteomes" id="UP000507245">
    <property type="component" value="Unassembled WGS sequence"/>
</dbReference>
<gene>
    <name evidence="1" type="ORF">ORAREDHAP_LOCUS15310</name>
</gene>
<accession>A0A6J5WEX0</accession>
<proteinExistence type="predicted"/>
<sequence length="155" mass="17604">MVDKHTGCPIPDGWELKSEIQMTDLKPWSSRTVRLILILRWIYYYVSLGTGIRVNSVEDMFCYKNSKSGENNPKQNYVNLGTGIRVNSVEDMFHYKDRESRENTPKQTGGRTKVGHQFCSRCKEVGHNIFCCPLAQQAAIVKPTAAEQLAILHAV</sequence>
<dbReference type="InterPro" id="IPR036875">
    <property type="entry name" value="Znf_CCHC_sf"/>
</dbReference>
<dbReference type="GO" id="GO:0008270">
    <property type="term" value="F:zinc ion binding"/>
    <property type="evidence" value="ECO:0007669"/>
    <property type="project" value="InterPro"/>
</dbReference>
<dbReference type="EMBL" id="CAEKKB010000002">
    <property type="protein sequence ID" value="CAB4300310.1"/>
    <property type="molecule type" value="Genomic_DNA"/>
</dbReference>
<dbReference type="GO" id="GO:0003676">
    <property type="term" value="F:nucleic acid binding"/>
    <property type="evidence" value="ECO:0007669"/>
    <property type="project" value="InterPro"/>
</dbReference>
<dbReference type="OrthoDB" id="10332661at2759"/>
<dbReference type="AlphaFoldDB" id="A0A6J5WEX0"/>
<reference evidence="2" key="1">
    <citation type="journal article" date="2020" name="Genome Biol.">
        <title>Gamete binning: chromosome-level and haplotype-resolved genome assembly enabled by high-throughput single-cell sequencing of gamete genomes.</title>
        <authorList>
            <person name="Campoy J.A."/>
            <person name="Sun H."/>
            <person name="Goel M."/>
            <person name="Jiao W.-B."/>
            <person name="Folz-Donahue K."/>
            <person name="Wang N."/>
            <person name="Rubio M."/>
            <person name="Liu C."/>
            <person name="Kukat C."/>
            <person name="Ruiz D."/>
            <person name="Huettel B."/>
            <person name="Schneeberger K."/>
        </authorList>
    </citation>
    <scope>NUCLEOTIDE SEQUENCE [LARGE SCALE GENOMIC DNA]</scope>
    <source>
        <strain evidence="2">cv. Rojo Pasion</strain>
    </source>
</reference>
<organism evidence="1 2">
    <name type="scientific">Prunus armeniaca</name>
    <name type="common">Apricot</name>
    <name type="synonym">Armeniaca vulgaris</name>
    <dbReference type="NCBI Taxonomy" id="36596"/>
    <lineage>
        <taxon>Eukaryota</taxon>
        <taxon>Viridiplantae</taxon>
        <taxon>Streptophyta</taxon>
        <taxon>Embryophyta</taxon>
        <taxon>Tracheophyta</taxon>
        <taxon>Spermatophyta</taxon>
        <taxon>Magnoliopsida</taxon>
        <taxon>eudicotyledons</taxon>
        <taxon>Gunneridae</taxon>
        <taxon>Pentapetalae</taxon>
        <taxon>rosids</taxon>
        <taxon>fabids</taxon>
        <taxon>Rosales</taxon>
        <taxon>Rosaceae</taxon>
        <taxon>Amygdaloideae</taxon>
        <taxon>Amygdaleae</taxon>
        <taxon>Prunus</taxon>
    </lineage>
</organism>
<evidence type="ECO:0000313" key="1">
    <source>
        <dbReference type="EMBL" id="CAB4300310.1"/>
    </source>
</evidence>